<keyword evidence="1" id="KW-1133">Transmembrane helix</keyword>
<organism evidence="2 3">
    <name type="scientific">Haliea salexigens</name>
    <dbReference type="NCBI Taxonomy" id="287487"/>
    <lineage>
        <taxon>Bacteria</taxon>
        <taxon>Pseudomonadati</taxon>
        <taxon>Pseudomonadota</taxon>
        <taxon>Gammaproteobacteria</taxon>
        <taxon>Cellvibrionales</taxon>
        <taxon>Halieaceae</taxon>
        <taxon>Haliea</taxon>
    </lineage>
</organism>
<evidence type="ECO:0000313" key="2">
    <source>
        <dbReference type="EMBL" id="HAN28414.1"/>
    </source>
</evidence>
<dbReference type="InterPro" id="IPR032314">
    <property type="entry name" value="DUF4845"/>
</dbReference>
<dbReference type="RefSeq" id="WP_035525879.1">
    <property type="nucleotide sequence ID" value="NZ_JBLIAR010000041.1"/>
</dbReference>
<dbReference type="EMBL" id="DMND01000163">
    <property type="protein sequence ID" value="HAN28414.1"/>
    <property type="molecule type" value="Genomic_DNA"/>
</dbReference>
<keyword evidence="1" id="KW-0472">Membrane</keyword>
<dbReference type="Proteomes" id="UP000259273">
    <property type="component" value="Unassembled WGS sequence"/>
</dbReference>
<dbReference type="Pfam" id="PF16137">
    <property type="entry name" value="DUF4845"/>
    <property type="match status" value="1"/>
</dbReference>
<gene>
    <name evidence="2" type="ORF">DCP75_11975</name>
</gene>
<dbReference type="AlphaFoldDB" id="A0A3C1KPZ1"/>
<dbReference type="STRING" id="1121937.GCA_000423125_00323"/>
<evidence type="ECO:0000313" key="3">
    <source>
        <dbReference type="Proteomes" id="UP000259273"/>
    </source>
</evidence>
<sequence>MSFLGMLTVAIMVGFFAMCGLKMGPSYFEYMTIKDVVTRVANEHNPDVDTIADIRRKLANLFNTNQIYGLKPSEIDVFRKDGKTWIDANYEARIPLFGRVDAVIRFDDLEFQAGAGGAS</sequence>
<proteinExistence type="predicted"/>
<comment type="caution">
    <text evidence="2">The sequence shown here is derived from an EMBL/GenBank/DDBJ whole genome shotgun (WGS) entry which is preliminary data.</text>
</comment>
<name>A0A3C1KPZ1_9GAMM</name>
<keyword evidence="1" id="KW-0812">Transmembrane</keyword>
<evidence type="ECO:0000256" key="1">
    <source>
        <dbReference type="SAM" id="Phobius"/>
    </source>
</evidence>
<protein>
    <submittedName>
        <fullName evidence="2">DUF4845 domain-containing protein</fullName>
    </submittedName>
</protein>
<reference evidence="2 3" key="1">
    <citation type="journal article" date="2018" name="Nat. Biotechnol.">
        <title>A standardized bacterial taxonomy based on genome phylogeny substantially revises the tree of life.</title>
        <authorList>
            <person name="Parks D.H."/>
            <person name="Chuvochina M."/>
            <person name="Waite D.W."/>
            <person name="Rinke C."/>
            <person name="Skarshewski A."/>
            <person name="Chaumeil P.A."/>
            <person name="Hugenholtz P."/>
        </authorList>
    </citation>
    <scope>NUCLEOTIDE SEQUENCE [LARGE SCALE GENOMIC DNA]</scope>
    <source>
        <strain evidence="2">UBA9158</strain>
    </source>
</reference>
<accession>A0A3C1KPZ1</accession>
<feature type="transmembrane region" description="Helical" evidence="1">
    <location>
        <begin position="6"/>
        <end position="24"/>
    </location>
</feature>